<accession>A0A183A6F1</accession>
<feature type="region of interest" description="Disordered" evidence="1">
    <location>
        <begin position="278"/>
        <end position="297"/>
    </location>
</feature>
<evidence type="ECO:0000256" key="1">
    <source>
        <dbReference type="SAM" id="MobiDB-lite"/>
    </source>
</evidence>
<dbReference type="WBParaSite" id="ECPE_0000253601-mRNA-1">
    <property type="protein sequence ID" value="ECPE_0000253601-mRNA-1"/>
    <property type="gene ID" value="ECPE_0000253601"/>
</dbReference>
<dbReference type="AlphaFoldDB" id="A0A183A6F1"/>
<evidence type="ECO:0000259" key="2">
    <source>
        <dbReference type="Pfam" id="PF25356"/>
    </source>
</evidence>
<dbReference type="Proteomes" id="UP000272942">
    <property type="component" value="Unassembled WGS sequence"/>
</dbReference>
<evidence type="ECO:0000313" key="5">
    <source>
        <dbReference type="WBParaSite" id="ECPE_0000253601-mRNA-1"/>
    </source>
</evidence>
<organism evidence="5">
    <name type="scientific">Echinostoma caproni</name>
    <dbReference type="NCBI Taxonomy" id="27848"/>
    <lineage>
        <taxon>Eukaryota</taxon>
        <taxon>Metazoa</taxon>
        <taxon>Spiralia</taxon>
        <taxon>Lophotrochozoa</taxon>
        <taxon>Platyhelminthes</taxon>
        <taxon>Trematoda</taxon>
        <taxon>Digenea</taxon>
        <taxon>Plagiorchiida</taxon>
        <taxon>Echinostomata</taxon>
        <taxon>Echinostomatoidea</taxon>
        <taxon>Echinostomatidae</taxon>
        <taxon>Echinostoma</taxon>
    </lineage>
</organism>
<feature type="compositionally biased region" description="Basic and acidic residues" evidence="1">
    <location>
        <begin position="278"/>
        <end position="290"/>
    </location>
</feature>
<sequence>MKSERNEFRVQILGRTVRHHSDELTDAAVQEIFNKHLRTNRGGSAIVFHPDKIQFKEQGYREYIPFNEISHFYESAEHPEVFMLHVNDSSTNRFSYESYQCQSAADVRSVRNLLYSVSKNPVHLFREVSFTKRSLSSASSSSSALERSVSRNFQEQQRTIPVEPRKVQPVMSSADPPKHAPYIIPIRSTVKESPRVVRQVHTHPGIQDRASRVRVRGRSPVTYRAVSTPRLNREPSTGRSSGRYRASVYTEQYVPVTYQRTRSVYFPVPVQPVQAFERHDSQRRSGRKDSLIIYTTR</sequence>
<name>A0A183A6F1_9TREM</name>
<dbReference type="InterPro" id="IPR057376">
    <property type="entry name" value="PH_trem"/>
</dbReference>
<dbReference type="Pfam" id="PF25356">
    <property type="entry name" value="PH_trem"/>
    <property type="match status" value="1"/>
</dbReference>
<evidence type="ECO:0000313" key="3">
    <source>
        <dbReference type="EMBL" id="VDP66739.1"/>
    </source>
</evidence>
<dbReference type="OrthoDB" id="6274252at2759"/>
<proteinExistence type="predicted"/>
<gene>
    <name evidence="3" type="ORF">ECPE_LOCUS2536</name>
</gene>
<dbReference type="EMBL" id="UZAN01039680">
    <property type="protein sequence ID" value="VDP66739.1"/>
    <property type="molecule type" value="Genomic_DNA"/>
</dbReference>
<protein>
    <submittedName>
        <fullName evidence="5">Ras-associating domain-containing protein</fullName>
    </submittedName>
</protein>
<reference evidence="5" key="1">
    <citation type="submission" date="2016-06" db="UniProtKB">
        <authorList>
            <consortium name="WormBaseParasite"/>
        </authorList>
    </citation>
    <scope>IDENTIFICATION</scope>
</reference>
<feature type="domain" description="Trematode PH-like" evidence="2">
    <location>
        <begin position="6"/>
        <end position="121"/>
    </location>
</feature>
<evidence type="ECO:0000313" key="4">
    <source>
        <dbReference type="Proteomes" id="UP000272942"/>
    </source>
</evidence>
<keyword evidence="4" id="KW-1185">Reference proteome</keyword>
<reference evidence="3 4" key="2">
    <citation type="submission" date="2018-11" db="EMBL/GenBank/DDBJ databases">
        <authorList>
            <consortium name="Pathogen Informatics"/>
        </authorList>
    </citation>
    <scope>NUCLEOTIDE SEQUENCE [LARGE SCALE GENOMIC DNA]</scope>
    <source>
        <strain evidence="3 4">Egypt</strain>
    </source>
</reference>